<comment type="caution">
    <text evidence="2">The sequence shown here is derived from an EMBL/GenBank/DDBJ whole genome shotgun (WGS) entry which is preliminary data.</text>
</comment>
<feature type="domain" description="Alpha/beta hydrolase fold-3" evidence="1">
    <location>
        <begin position="94"/>
        <end position="290"/>
    </location>
</feature>
<dbReference type="SUPFAM" id="SSF53474">
    <property type="entry name" value="alpha/beta-Hydrolases"/>
    <property type="match status" value="1"/>
</dbReference>
<gene>
    <name evidence="2" type="ORF">DI609_12865</name>
</gene>
<protein>
    <submittedName>
        <fullName evidence="2">Esterase</fullName>
    </submittedName>
</protein>
<dbReference type="InterPro" id="IPR013094">
    <property type="entry name" value="AB_hydrolase_3"/>
</dbReference>
<dbReference type="Proteomes" id="UP000249451">
    <property type="component" value="Unassembled WGS sequence"/>
</dbReference>
<dbReference type="Pfam" id="PF07859">
    <property type="entry name" value="Abhydrolase_3"/>
    <property type="match status" value="1"/>
</dbReference>
<evidence type="ECO:0000313" key="2">
    <source>
        <dbReference type="EMBL" id="PZO97566.1"/>
    </source>
</evidence>
<accession>A0A2W5AW79</accession>
<name>A0A2W5AW79_9CORY</name>
<evidence type="ECO:0000259" key="1">
    <source>
        <dbReference type="Pfam" id="PF07859"/>
    </source>
</evidence>
<sequence length="313" mass="34840">MSLSMHIAALFPDPRVQRAKKQTGIARKTAIVPDPPHEVRQHYAVFERYHAGFPIYSITQMVFGDSQSAEAQEYDPNAPALDELTPRQTAKRAVLYIPGGDFSDYMPTAAWRFVTDLVDAGLRVDIPLAGRLPDYTAREAVPLVRRAYQDLLKEHGAENITVIADGSGAALALGSLLAFLPDASPANVILVDPWYDLVASGWQQEHTGRVASYLKEVSHRWAGGQLNNAKVNPGAMGRQEWRQWEGSAFHVFVGGHSQPMRDARRLEKDLKNADVAVEVTRVEGTVYMYHLHRTSEGCRDRRQMIRIAQGQGN</sequence>
<dbReference type="InterPro" id="IPR029058">
    <property type="entry name" value="AB_hydrolase_fold"/>
</dbReference>
<dbReference type="GO" id="GO:0016787">
    <property type="term" value="F:hydrolase activity"/>
    <property type="evidence" value="ECO:0007669"/>
    <property type="project" value="InterPro"/>
</dbReference>
<evidence type="ECO:0000313" key="3">
    <source>
        <dbReference type="Proteomes" id="UP000249451"/>
    </source>
</evidence>
<proteinExistence type="predicted"/>
<dbReference type="AlphaFoldDB" id="A0A2W5AW79"/>
<dbReference type="EMBL" id="QFNY01000393">
    <property type="protein sequence ID" value="PZO97566.1"/>
    <property type="molecule type" value="Genomic_DNA"/>
</dbReference>
<reference evidence="2 3" key="1">
    <citation type="submission" date="2017-11" db="EMBL/GenBank/DDBJ databases">
        <title>Infants hospitalized years apart are colonized by the same room-sourced microbial strains.</title>
        <authorList>
            <person name="Brooks B."/>
            <person name="Olm M.R."/>
            <person name="Firek B.A."/>
            <person name="Baker R."/>
            <person name="Thomas B.C."/>
            <person name="Morowitz M.J."/>
            <person name="Banfield J.F."/>
        </authorList>
    </citation>
    <scope>NUCLEOTIDE SEQUENCE [LARGE SCALE GENOMIC DNA]</scope>
    <source>
        <strain evidence="2">S2_012_000_R3_87</strain>
    </source>
</reference>
<dbReference type="Gene3D" id="3.40.50.1820">
    <property type="entry name" value="alpha/beta hydrolase"/>
    <property type="match status" value="1"/>
</dbReference>
<organism evidence="2 3">
    <name type="scientific">Corynebacterium urealyticum</name>
    <dbReference type="NCBI Taxonomy" id="43771"/>
    <lineage>
        <taxon>Bacteria</taxon>
        <taxon>Bacillati</taxon>
        <taxon>Actinomycetota</taxon>
        <taxon>Actinomycetes</taxon>
        <taxon>Mycobacteriales</taxon>
        <taxon>Corynebacteriaceae</taxon>
        <taxon>Corynebacterium</taxon>
    </lineage>
</organism>